<feature type="compositionally biased region" description="Polar residues" evidence="1">
    <location>
        <begin position="38"/>
        <end position="48"/>
    </location>
</feature>
<reference evidence="3 4" key="1">
    <citation type="submission" date="2012-08" db="EMBL/GenBank/DDBJ databases">
        <title>Oryza genome evolution.</title>
        <authorList>
            <person name="Wing R.A."/>
        </authorList>
    </citation>
    <scope>NUCLEOTIDE SEQUENCE</scope>
</reference>
<sequence length="94" mass="10516">MMRMSKLSLATAVILILMLMAIEVEGIRLDAETRAKVSNQMANRSTENVPKDSGVSLDEAKRSIAGSEVRAVEHKLPEFHEDYYGPSDHTPRHH</sequence>
<name>A0A0D9VM85_9ORYZ</name>
<feature type="signal peptide" evidence="2">
    <location>
        <begin position="1"/>
        <end position="26"/>
    </location>
</feature>
<reference evidence="3" key="3">
    <citation type="submission" date="2015-04" db="UniProtKB">
        <authorList>
            <consortium name="EnsemblPlants"/>
        </authorList>
    </citation>
    <scope>IDENTIFICATION</scope>
</reference>
<dbReference type="Proteomes" id="UP000032180">
    <property type="component" value="Chromosome 2"/>
</dbReference>
<dbReference type="eggNOG" id="ENOG502S8JY">
    <property type="taxonomic scope" value="Eukaryota"/>
</dbReference>
<dbReference type="EnsemblPlants" id="LPERR02G29750.1">
    <property type="protein sequence ID" value="LPERR02G29750.1"/>
    <property type="gene ID" value="LPERR02G29750"/>
</dbReference>
<keyword evidence="2" id="KW-0732">Signal</keyword>
<dbReference type="AlphaFoldDB" id="A0A0D9VM85"/>
<feature type="chain" id="PRO_5002348126" evidence="2">
    <location>
        <begin position="27"/>
        <end position="94"/>
    </location>
</feature>
<evidence type="ECO:0000313" key="3">
    <source>
        <dbReference type="EnsemblPlants" id="LPERR02G29750.1"/>
    </source>
</evidence>
<dbReference type="HOGENOM" id="CLU_167185_0_0_1"/>
<evidence type="ECO:0000256" key="2">
    <source>
        <dbReference type="SAM" id="SignalP"/>
    </source>
</evidence>
<organism evidence="3 4">
    <name type="scientific">Leersia perrieri</name>
    <dbReference type="NCBI Taxonomy" id="77586"/>
    <lineage>
        <taxon>Eukaryota</taxon>
        <taxon>Viridiplantae</taxon>
        <taxon>Streptophyta</taxon>
        <taxon>Embryophyta</taxon>
        <taxon>Tracheophyta</taxon>
        <taxon>Spermatophyta</taxon>
        <taxon>Magnoliopsida</taxon>
        <taxon>Liliopsida</taxon>
        <taxon>Poales</taxon>
        <taxon>Poaceae</taxon>
        <taxon>BOP clade</taxon>
        <taxon>Oryzoideae</taxon>
        <taxon>Oryzeae</taxon>
        <taxon>Oryzinae</taxon>
        <taxon>Leersia</taxon>
    </lineage>
</organism>
<feature type="region of interest" description="Disordered" evidence="1">
    <location>
        <begin position="38"/>
        <end position="60"/>
    </location>
</feature>
<keyword evidence="4" id="KW-1185">Reference proteome</keyword>
<protein>
    <submittedName>
        <fullName evidence="3">Uncharacterized protein</fullName>
    </submittedName>
</protein>
<dbReference type="Gramene" id="LPERR02G29750.1">
    <property type="protein sequence ID" value="LPERR02G29750.1"/>
    <property type="gene ID" value="LPERR02G29750"/>
</dbReference>
<evidence type="ECO:0000256" key="1">
    <source>
        <dbReference type="SAM" id="MobiDB-lite"/>
    </source>
</evidence>
<accession>A0A0D9VM85</accession>
<evidence type="ECO:0000313" key="4">
    <source>
        <dbReference type="Proteomes" id="UP000032180"/>
    </source>
</evidence>
<proteinExistence type="predicted"/>
<reference evidence="4" key="2">
    <citation type="submission" date="2013-12" db="EMBL/GenBank/DDBJ databases">
        <authorList>
            <person name="Yu Y."/>
            <person name="Lee S."/>
            <person name="de Baynast K."/>
            <person name="Wissotski M."/>
            <person name="Liu L."/>
            <person name="Talag J."/>
            <person name="Goicoechea J."/>
            <person name="Angelova A."/>
            <person name="Jetty R."/>
            <person name="Kudrna D."/>
            <person name="Golser W."/>
            <person name="Rivera L."/>
            <person name="Zhang J."/>
            <person name="Wing R."/>
        </authorList>
    </citation>
    <scope>NUCLEOTIDE SEQUENCE</scope>
</reference>